<evidence type="ECO:0000313" key="12">
    <source>
        <dbReference type="Proteomes" id="UP000015101"/>
    </source>
</evidence>
<dbReference type="RefSeq" id="XP_009030617.1">
    <property type="nucleotide sequence ID" value="XM_009032369.1"/>
</dbReference>
<reference evidence="10 12" key="2">
    <citation type="journal article" date="2013" name="Nature">
        <title>Insights into bilaterian evolution from three spiralian genomes.</title>
        <authorList>
            <person name="Simakov O."/>
            <person name="Marletaz F."/>
            <person name="Cho S.J."/>
            <person name="Edsinger-Gonzales E."/>
            <person name="Havlak P."/>
            <person name="Hellsten U."/>
            <person name="Kuo D.H."/>
            <person name="Larsson T."/>
            <person name="Lv J."/>
            <person name="Arendt D."/>
            <person name="Savage R."/>
            <person name="Osoegawa K."/>
            <person name="de Jong P."/>
            <person name="Grimwood J."/>
            <person name="Chapman J.A."/>
            <person name="Shapiro H."/>
            <person name="Aerts A."/>
            <person name="Otillar R.P."/>
            <person name="Terry A.Y."/>
            <person name="Boore J.L."/>
            <person name="Grigoriev I.V."/>
            <person name="Lindberg D.R."/>
            <person name="Seaver E.C."/>
            <person name="Weisblat D.A."/>
            <person name="Putnam N.H."/>
            <person name="Rokhsar D.S."/>
        </authorList>
    </citation>
    <scope>NUCLEOTIDE SEQUENCE</scope>
</reference>
<feature type="transmembrane region" description="Helical" evidence="8">
    <location>
        <begin position="261"/>
        <end position="281"/>
    </location>
</feature>
<dbReference type="GO" id="GO:0016286">
    <property type="term" value="F:small conductance calcium-activated potassium channel activity"/>
    <property type="evidence" value="ECO:0000318"/>
    <property type="project" value="GO_Central"/>
</dbReference>
<dbReference type="HOGENOM" id="CLU_014617_5_0_1"/>
<keyword evidence="7" id="KW-0407">Ion channel</keyword>
<evidence type="ECO:0000256" key="5">
    <source>
        <dbReference type="ARBA" id="ARBA00023065"/>
    </source>
</evidence>
<dbReference type="EnsemblMetazoa" id="HelroT108545">
    <property type="protein sequence ID" value="HelroP108545"/>
    <property type="gene ID" value="HelroG108545"/>
</dbReference>
<evidence type="ECO:0000313" key="11">
    <source>
        <dbReference type="EnsemblMetazoa" id="HelroP108545"/>
    </source>
</evidence>
<dbReference type="InterPro" id="IPR036122">
    <property type="entry name" value="CaM-bd_dom_sf"/>
</dbReference>
<dbReference type="GO" id="GO:0043025">
    <property type="term" value="C:neuronal cell body"/>
    <property type="evidence" value="ECO:0000318"/>
    <property type="project" value="GO_Central"/>
</dbReference>
<evidence type="ECO:0000256" key="3">
    <source>
        <dbReference type="ARBA" id="ARBA00022692"/>
    </source>
</evidence>
<dbReference type="EMBL" id="AMQM01002198">
    <property type="status" value="NOT_ANNOTATED_CDS"/>
    <property type="molecule type" value="Genomic_DNA"/>
</dbReference>
<keyword evidence="12" id="KW-1185">Reference proteome</keyword>
<keyword evidence="4 8" id="KW-1133">Transmembrane helix</keyword>
<evidence type="ECO:0000256" key="1">
    <source>
        <dbReference type="ARBA" id="ARBA00004141"/>
    </source>
</evidence>
<dbReference type="GO" id="GO:0005516">
    <property type="term" value="F:calmodulin binding"/>
    <property type="evidence" value="ECO:0000318"/>
    <property type="project" value="GO_Central"/>
</dbReference>
<feature type="transmembrane region" description="Helical" evidence="8">
    <location>
        <begin position="99"/>
        <end position="119"/>
    </location>
</feature>
<dbReference type="GO" id="GO:0005886">
    <property type="term" value="C:plasma membrane"/>
    <property type="evidence" value="ECO:0000318"/>
    <property type="project" value="GO_Central"/>
</dbReference>
<dbReference type="PRINTS" id="PR01451">
    <property type="entry name" value="SKCHANNEL"/>
</dbReference>
<feature type="domain" description="Calmodulin-binding" evidence="9">
    <location>
        <begin position="299"/>
        <end position="375"/>
    </location>
</feature>
<feature type="transmembrane region" description="Helical" evidence="8">
    <location>
        <begin position="139"/>
        <end position="157"/>
    </location>
</feature>
<dbReference type="SUPFAM" id="SSF81324">
    <property type="entry name" value="Voltage-gated potassium channels"/>
    <property type="match status" value="1"/>
</dbReference>
<gene>
    <name evidence="11" type="primary">20195004</name>
    <name evidence="10" type="ORF">HELRODRAFT_108545</name>
</gene>
<dbReference type="InterPro" id="IPR013099">
    <property type="entry name" value="K_chnl_dom"/>
</dbReference>
<dbReference type="Pfam" id="PF02888">
    <property type="entry name" value="CaMBD"/>
    <property type="match status" value="1"/>
</dbReference>
<dbReference type="Proteomes" id="UP000015101">
    <property type="component" value="Unassembled WGS sequence"/>
</dbReference>
<keyword evidence="3 8" id="KW-0812">Transmembrane</keyword>
<dbReference type="FunFam" id="1.10.287.70:FF:000183">
    <property type="entry name" value="KCNN (Potassium K ChaNNel, calcium activated)-Like"/>
    <property type="match status" value="1"/>
</dbReference>
<evidence type="ECO:0000256" key="8">
    <source>
        <dbReference type="SAM" id="Phobius"/>
    </source>
</evidence>
<dbReference type="Gene3D" id="1.10.287.70">
    <property type="match status" value="2"/>
</dbReference>
<feature type="transmembrane region" description="Helical" evidence="8">
    <location>
        <begin position="21"/>
        <end position="40"/>
    </location>
</feature>
<organism evidence="11 12">
    <name type="scientific">Helobdella robusta</name>
    <name type="common">Californian leech</name>
    <dbReference type="NCBI Taxonomy" id="6412"/>
    <lineage>
        <taxon>Eukaryota</taxon>
        <taxon>Metazoa</taxon>
        <taxon>Spiralia</taxon>
        <taxon>Lophotrochozoa</taxon>
        <taxon>Annelida</taxon>
        <taxon>Clitellata</taxon>
        <taxon>Hirudinea</taxon>
        <taxon>Rhynchobdellida</taxon>
        <taxon>Glossiphoniidae</taxon>
        <taxon>Helobdella</taxon>
    </lineage>
</organism>
<evidence type="ECO:0000256" key="7">
    <source>
        <dbReference type="ARBA" id="ARBA00023303"/>
    </source>
</evidence>
<dbReference type="GeneID" id="20195004"/>
<keyword evidence="6 8" id="KW-0472">Membrane</keyword>
<evidence type="ECO:0000256" key="6">
    <source>
        <dbReference type="ARBA" id="ARBA00023136"/>
    </source>
</evidence>
<dbReference type="AlphaFoldDB" id="T1EEK2"/>
<dbReference type="GO" id="GO:0071805">
    <property type="term" value="P:potassium ion transmembrane transport"/>
    <property type="evidence" value="ECO:0000318"/>
    <property type="project" value="GO_Central"/>
</dbReference>
<dbReference type="InterPro" id="IPR015449">
    <property type="entry name" value="K_chnl_Ca-activ_SK"/>
</dbReference>
<name>T1EEK2_HELRO</name>
<evidence type="ECO:0000313" key="10">
    <source>
        <dbReference type="EMBL" id="ESN91821.1"/>
    </source>
</evidence>
<dbReference type="CTD" id="20195004"/>
<dbReference type="PANTHER" id="PTHR10153">
    <property type="entry name" value="SMALL CONDUCTANCE CALCIUM-ACTIVATED POTASSIUM CHANNEL"/>
    <property type="match status" value="1"/>
</dbReference>
<dbReference type="OrthoDB" id="73653at2759"/>
<reference evidence="11" key="3">
    <citation type="submission" date="2015-06" db="UniProtKB">
        <authorList>
            <consortium name="EnsemblMetazoa"/>
        </authorList>
    </citation>
    <scope>IDENTIFICATION</scope>
</reference>
<dbReference type="EMBL" id="KB097700">
    <property type="protein sequence ID" value="ESN91821.1"/>
    <property type="molecule type" value="Genomic_DNA"/>
</dbReference>
<dbReference type="EMBL" id="AMQM01002197">
    <property type="status" value="NOT_ANNOTATED_CDS"/>
    <property type="molecule type" value="Genomic_DNA"/>
</dbReference>
<dbReference type="Pfam" id="PF03530">
    <property type="entry name" value="SK_channel"/>
    <property type="match status" value="1"/>
</dbReference>
<protein>
    <recommendedName>
        <fullName evidence="9">Calmodulin-binding domain-containing protein</fullName>
    </recommendedName>
</protein>
<feature type="transmembrane region" description="Helical" evidence="8">
    <location>
        <begin position="201"/>
        <end position="220"/>
    </location>
</feature>
<comment type="subcellular location">
    <subcellularLocation>
        <location evidence="1">Membrane</location>
        <topology evidence="1">Multi-pass membrane protein</topology>
    </subcellularLocation>
</comment>
<evidence type="ECO:0000256" key="4">
    <source>
        <dbReference type="ARBA" id="ARBA00022989"/>
    </source>
</evidence>
<feature type="transmembrane region" description="Helical" evidence="8">
    <location>
        <begin position="60"/>
        <end position="79"/>
    </location>
</feature>
<dbReference type="EMBL" id="AMQM01002199">
    <property type="status" value="NOT_ANNOTATED_CDS"/>
    <property type="molecule type" value="Genomic_DNA"/>
</dbReference>
<evidence type="ECO:0000256" key="2">
    <source>
        <dbReference type="ARBA" id="ARBA00022448"/>
    </source>
</evidence>
<keyword evidence="2" id="KW-0813">Transport</keyword>
<dbReference type="GO" id="GO:0043005">
    <property type="term" value="C:neuron projection"/>
    <property type="evidence" value="ECO:0000318"/>
    <property type="project" value="GO_Central"/>
</dbReference>
<dbReference type="eggNOG" id="KOG3684">
    <property type="taxonomic scope" value="Eukaryota"/>
</dbReference>
<proteinExistence type="predicted"/>
<dbReference type="Pfam" id="PF07885">
    <property type="entry name" value="Ion_trans_2"/>
    <property type="match status" value="1"/>
</dbReference>
<evidence type="ECO:0000259" key="9">
    <source>
        <dbReference type="SMART" id="SM01053"/>
    </source>
</evidence>
<keyword evidence="5" id="KW-0406">Ion transport</keyword>
<dbReference type="InterPro" id="IPR004178">
    <property type="entry name" value="CaM-bd_dom"/>
</dbReference>
<dbReference type="STRING" id="6412.T1EEK2"/>
<dbReference type="SMART" id="SM01053">
    <property type="entry name" value="CaMBD"/>
    <property type="match status" value="1"/>
</dbReference>
<dbReference type="FunFam" id="1.10.287.70:FF:000174">
    <property type="entry name" value="KCNN (Potassium K ChaNNel, calcium activated)-Like"/>
    <property type="match status" value="1"/>
</dbReference>
<reference evidence="12" key="1">
    <citation type="submission" date="2012-12" db="EMBL/GenBank/DDBJ databases">
        <authorList>
            <person name="Hellsten U."/>
            <person name="Grimwood J."/>
            <person name="Chapman J.A."/>
            <person name="Shapiro H."/>
            <person name="Aerts A."/>
            <person name="Otillar R.P."/>
            <person name="Terry A.Y."/>
            <person name="Boore J.L."/>
            <person name="Simakov O."/>
            <person name="Marletaz F."/>
            <person name="Cho S.-J."/>
            <person name="Edsinger-Gonzales E."/>
            <person name="Havlak P."/>
            <person name="Kuo D.-H."/>
            <person name="Larsson T."/>
            <person name="Lv J."/>
            <person name="Arendt D."/>
            <person name="Savage R."/>
            <person name="Osoegawa K."/>
            <person name="de Jong P."/>
            <person name="Lindberg D.R."/>
            <person name="Seaver E.C."/>
            <person name="Weisblat D.A."/>
            <person name="Putnam N.H."/>
            <person name="Grigoriev I.V."/>
            <person name="Rokhsar D.S."/>
        </authorList>
    </citation>
    <scope>NUCLEOTIDE SEQUENCE</scope>
</reference>
<dbReference type="SUPFAM" id="SSF81327">
    <property type="entry name" value="Small-conductance potassium channel"/>
    <property type="match status" value="1"/>
</dbReference>
<sequence>MTNKKCGFRLGKRKLLTDKRRFVSNCCLVCALFGIVAMIVETEMTMANVYDKSSKYSCVMKSLVTISTAILLHLILIYYRLQAQLFIVNNSLGDWRVALSWPVILQATLEIVVCSIHPFPGDIKFIWKSVSVDDDDDSHAVSIDLLLTFPMFLRFYLVGRVMLLHSRILTDASAVSIGALNRISFNVRFVLKTLMNICPGTVLVVFMLTVWILASWTLRVCECYHDPKHKNFLNSLWMIAITFLSVGYGDIVPRTYCGRSVAVFTGVMGSGCTALVVAVFARKMELTRAERHVHNFMIDNQLSKKLKHAAANVLRETWFIYKYTILADKLDARKIRRHQAKFLTAIHTLRDIRSKLRTLNDNANTMMDVSRHLTHSALNTTPTVYSSQPPAIYQQMQVQLSQAISDLYSRQLSTEQKTTSIEDNLNWLQNQLESLPEQVLFHMSAPCDSPSPLLGNLADVSMTSHLRHLHHQNVNDVTTTLTEPFEAQL</sequence>
<dbReference type="KEGG" id="hro:HELRODRAFT_108545"/>
<dbReference type="InParanoid" id="T1EEK2"/>
<feature type="transmembrane region" description="Helical" evidence="8">
    <location>
        <begin position="232"/>
        <end position="249"/>
    </location>
</feature>
<accession>T1EEK2</accession>